<evidence type="ECO:0000313" key="3">
    <source>
        <dbReference type="RefSeq" id="XP_022931390.1"/>
    </source>
</evidence>
<keyword evidence="2" id="KW-1185">Reference proteome</keyword>
<evidence type="ECO:0000313" key="2">
    <source>
        <dbReference type="Proteomes" id="UP000504609"/>
    </source>
</evidence>
<organism evidence="2 3">
    <name type="scientific">Cucurbita moschata</name>
    <name type="common">Winter crookneck squash</name>
    <name type="synonym">Cucurbita pepo var. moschata</name>
    <dbReference type="NCBI Taxonomy" id="3662"/>
    <lineage>
        <taxon>Eukaryota</taxon>
        <taxon>Viridiplantae</taxon>
        <taxon>Streptophyta</taxon>
        <taxon>Embryophyta</taxon>
        <taxon>Tracheophyta</taxon>
        <taxon>Spermatophyta</taxon>
        <taxon>Magnoliopsida</taxon>
        <taxon>eudicotyledons</taxon>
        <taxon>Gunneridae</taxon>
        <taxon>Pentapetalae</taxon>
        <taxon>rosids</taxon>
        <taxon>fabids</taxon>
        <taxon>Cucurbitales</taxon>
        <taxon>Cucurbitaceae</taxon>
        <taxon>Cucurbiteae</taxon>
        <taxon>Cucurbita</taxon>
    </lineage>
</organism>
<protein>
    <submittedName>
        <fullName evidence="3">Uncharacterized protein LOC111437587</fullName>
    </submittedName>
</protein>
<dbReference type="KEGG" id="cmos:111437587"/>
<feature type="compositionally biased region" description="Polar residues" evidence="1">
    <location>
        <begin position="115"/>
        <end position="138"/>
    </location>
</feature>
<feature type="compositionally biased region" description="Basic and acidic residues" evidence="1">
    <location>
        <begin position="63"/>
        <end position="73"/>
    </location>
</feature>
<evidence type="ECO:0000256" key="1">
    <source>
        <dbReference type="SAM" id="MobiDB-lite"/>
    </source>
</evidence>
<accession>A0A6J1EZA7</accession>
<dbReference type="AlphaFoldDB" id="A0A6J1EZA7"/>
<gene>
    <name evidence="3" type="primary">LOC111437587</name>
</gene>
<feature type="compositionally biased region" description="Low complexity" evidence="1">
    <location>
        <begin position="147"/>
        <end position="156"/>
    </location>
</feature>
<name>A0A6J1EZA7_CUCMO</name>
<dbReference type="RefSeq" id="XP_022931390.1">
    <property type="nucleotide sequence ID" value="XM_023075622.1"/>
</dbReference>
<feature type="compositionally biased region" description="Polar residues" evidence="1">
    <location>
        <begin position="174"/>
        <end position="185"/>
    </location>
</feature>
<dbReference type="PANTHER" id="PTHR35692">
    <property type="entry name" value="F26F24.11"/>
    <property type="match status" value="1"/>
</dbReference>
<feature type="region of interest" description="Disordered" evidence="1">
    <location>
        <begin position="61"/>
        <end position="220"/>
    </location>
</feature>
<reference evidence="3" key="1">
    <citation type="submission" date="2025-08" db="UniProtKB">
        <authorList>
            <consortium name="RefSeq"/>
        </authorList>
    </citation>
    <scope>IDENTIFICATION</scope>
    <source>
        <tissue evidence="3">Young leaves</tissue>
    </source>
</reference>
<dbReference type="Proteomes" id="UP000504609">
    <property type="component" value="Unplaced"/>
</dbReference>
<dbReference type="GeneID" id="111437587"/>
<sequence length="286" mass="31597">MADFSFLSDTDDSAVEDLLSQTQDLCVLEQLSAINCSGFTDSVLPTDLESRFRKLKSFPAAKSETRSGFDLKSSRSVQSCDEKPDDDFAVFSPSKQSHKKELGFSPKSQSKRLPDSSSGKGNSTPPMDNQKPKNGSSRAKSKCRYVSSPSYSSTSSGEIDEFLEPKKGTKIRSKTSSESGSFASPPQSPPRRAGCFWCSPKKASEKKNSSNRTLDNGLGWGKNNDFLSDLNIFSAKEQQKILKKAMKEEEKINREAEKIVKWAKQASARMNVSDIEDELSDPEIKK</sequence>
<dbReference type="PANTHER" id="PTHR35692:SF1">
    <property type="entry name" value="F26F24.11"/>
    <property type="match status" value="1"/>
</dbReference>
<proteinExistence type="predicted"/>